<dbReference type="AlphaFoldDB" id="A0A317VRQ5"/>
<dbReference type="RefSeq" id="XP_025397767.1">
    <property type="nucleotide sequence ID" value="XM_025540400.1"/>
</dbReference>
<feature type="region of interest" description="Disordered" evidence="1">
    <location>
        <begin position="1"/>
        <end position="109"/>
    </location>
</feature>
<feature type="compositionally biased region" description="Low complexity" evidence="1">
    <location>
        <begin position="58"/>
        <end position="75"/>
    </location>
</feature>
<comment type="caution">
    <text evidence="2">The sequence shown here is derived from an EMBL/GenBank/DDBJ whole genome shotgun (WGS) entry which is preliminary data.</text>
</comment>
<dbReference type="STRING" id="1448321.A0A317VRQ5"/>
<accession>A0A317VRQ5</accession>
<dbReference type="OrthoDB" id="276388at2759"/>
<sequence length="591" mass="64404">MPTDNHIKRKPVPQPSADGTVRGVIALSTSTPREVPSLLRPGPQPQPPPEPEPRSRSRLQPPLQLQPGPQQQQKPPYHHHHHHNHSPHPPPAYAPRHPQATKTHHPSAAQKAYSSTLYFLGGLIAHPTNSTKQHTILRHSPGVIFYRGSTTSLTLSLFSSTPLPADRTLWLQSKGWSGKTGMRTKALLHLTDSWLEVTPTLPAQASQVDPADERAWQRDIAKFRKKATGRAVGHVLRETVVVRVPVEAGDGYFQVVLCGGGGERNRKKVLCYSPVFRVLSTSYSPSSVRGASLATMPLEVGALVLGMYAQTAAEAVVAPVTAAVKGRVKAVQPSWVKETAVQTVYEVSGAGGMVGEVLRRGDGREVEGGYQMGVSEEGPKAPFPVDFTARVDGDGGEEGGRLRLRRVPDAVAERYHGFFFGWARMEVGAGPWLGVILSIVYWDPTQETRVNLSQAMTKVTTLRFIDDPILPAGQSRLQIRLMGFLRPDIPPPRGQTERELIAARDAAAEAAMLADACDVAHVQGILEHPAWAAESLVSRADGNSSWSVENVKYHGQRLAGKMPLHWVGVRAQTAEVRDKKIAVNGFYIVRG</sequence>
<dbReference type="EMBL" id="MSFL01000019">
    <property type="protein sequence ID" value="PWY77006.1"/>
    <property type="molecule type" value="Genomic_DNA"/>
</dbReference>
<organism evidence="2 3">
    <name type="scientific">Aspergillus heteromorphus CBS 117.55</name>
    <dbReference type="NCBI Taxonomy" id="1448321"/>
    <lineage>
        <taxon>Eukaryota</taxon>
        <taxon>Fungi</taxon>
        <taxon>Dikarya</taxon>
        <taxon>Ascomycota</taxon>
        <taxon>Pezizomycotina</taxon>
        <taxon>Eurotiomycetes</taxon>
        <taxon>Eurotiomycetidae</taxon>
        <taxon>Eurotiales</taxon>
        <taxon>Aspergillaceae</taxon>
        <taxon>Aspergillus</taxon>
        <taxon>Aspergillus subgen. Circumdati</taxon>
    </lineage>
</organism>
<proteinExistence type="predicted"/>
<name>A0A317VRQ5_9EURO</name>
<gene>
    <name evidence="2" type="ORF">BO70DRAFT_317882</name>
</gene>
<reference evidence="2 3" key="1">
    <citation type="submission" date="2016-12" db="EMBL/GenBank/DDBJ databases">
        <title>The genomes of Aspergillus section Nigri reveals drivers in fungal speciation.</title>
        <authorList>
            <consortium name="DOE Joint Genome Institute"/>
            <person name="Vesth T.C."/>
            <person name="Nybo J."/>
            <person name="Theobald S."/>
            <person name="Brandl J."/>
            <person name="Frisvad J.C."/>
            <person name="Nielsen K.F."/>
            <person name="Lyhne E.K."/>
            <person name="Kogle M.E."/>
            <person name="Kuo A."/>
            <person name="Riley R."/>
            <person name="Clum A."/>
            <person name="Nolan M."/>
            <person name="Lipzen A."/>
            <person name="Salamov A."/>
            <person name="Henrissat B."/>
            <person name="Wiebenga A."/>
            <person name="De Vries R.P."/>
            <person name="Grigoriev I.V."/>
            <person name="Mortensen U.H."/>
            <person name="Andersen M.R."/>
            <person name="Baker S.E."/>
        </authorList>
    </citation>
    <scope>NUCLEOTIDE SEQUENCE [LARGE SCALE GENOMIC DNA]</scope>
    <source>
        <strain evidence="2 3">CBS 117.55</strain>
    </source>
</reference>
<evidence type="ECO:0008006" key="4">
    <source>
        <dbReference type="Google" id="ProtNLM"/>
    </source>
</evidence>
<keyword evidence="3" id="KW-1185">Reference proteome</keyword>
<protein>
    <recommendedName>
        <fullName evidence="4">LipA and NB-ARC domain protein</fullName>
    </recommendedName>
</protein>
<evidence type="ECO:0000256" key="1">
    <source>
        <dbReference type="SAM" id="MobiDB-lite"/>
    </source>
</evidence>
<evidence type="ECO:0000313" key="3">
    <source>
        <dbReference type="Proteomes" id="UP000247233"/>
    </source>
</evidence>
<dbReference type="GeneID" id="37062637"/>
<dbReference type="VEuPathDB" id="FungiDB:BO70DRAFT_317882"/>
<feature type="compositionally biased region" description="Basic residues" evidence="1">
    <location>
        <begin position="76"/>
        <end position="86"/>
    </location>
</feature>
<dbReference type="Proteomes" id="UP000247233">
    <property type="component" value="Unassembled WGS sequence"/>
</dbReference>
<evidence type="ECO:0000313" key="2">
    <source>
        <dbReference type="EMBL" id="PWY77006.1"/>
    </source>
</evidence>